<evidence type="ECO:0000313" key="5">
    <source>
        <dbReference type="EMBL" id="QJC50455.1"/>
    </source>
</evidence>
<feature type="domain" description="Fido" evidence="4">
    <location>
        <begin position="100"/>
        <end position="257"/>
    </location>
</feature>
<sequence length="377" mass="44415">MFHPRFQTTIRMLNSLLEIQRSSVIVEQLPMPVDILEQLQKEAKETTVLLSTRIEGNELDDDKKRAVFYKHSDIEKEQEVYNLMKALEFLDDAESRELPITEEWVKKLHAIIKISRGGRPRLSEYREQQVVVGRRNEAGFYMAPEPSDVPVLMEDYVAWLNSPETHKLPAPIRAGIAMWQFLTIHPYMDGNGRTARMIATYILRRGQFGLKKIFVLEKFYDRNLSDYYQALQMGLPHNYYFGRHDADVTQWLEYFMEGLAEVFTQAAEIVQEKNKELLHVEPEPIRRLDMDQRKVYRQLIFKQEEVSVSEIMTLLDMRDRTAREKVKQWIASGFLQPRDPNAQRVRTVILTETYEELAKEIRENPKQHSYMLTKGEA</sequence>
<evidence type="ECO:0000256" key="3">
    <source>
        <dbReference type="PIRSR" id="PIRSR640198-3"/>
    </source>
</evidence>
<dbReference type="PROSITE" id="PS51459">
    <property type="entry name" value="FIDO"/>
    <property type="match status" value="1"/>
</dbReference>
<dbReference type="SUPFAM" id="SSF46785">
    <property type="entry name" value="Winged helix' DNA-binding domain"/>
    <property type="match status" value="1"/>
</dbReference>
<keyword evidence="6" id="KW-1185">Reference proteome</keyword>
<dbReference type="PANTHER" id="PTHR13504">
    <property type="entry name" value="FIDO DOMAIN-CONTAINING PROTEIN DDB_G0283145"/>
    <property type="match status" value="1"/>
</dbReference>
<keyword evidence="2" id="KW-0547">Nucleotide-binding</keyword>
<dbReference type="Pfam" id="PF02661">
    <property type="entry name" value="Fic"/>
    <property type="match status" value="1"/>
</dbReference>
<feature type="active site" evidence="1">
    <location>
        <position position="185"/>
    </location>
</feature>
<dbReference type="Gene3D" id="1.10.3290.10">
    <property type="entry name" value="Fido-like domain"/>
    <property type="match status" value="1"/>
</dbReference>
<organism evidence="5 6">
    <name type="scientific">Paenibacillus albicereus</name>
    <dbReference type="NCBI Taxonomy" id="2726185"/>
    <lineage>
        <taxon>Bacteria</taxon>
        <taxon>Bacillati</taxon>
        <taxon>Bacillota</taxon>
        <taxon>Bacilli</taxon>
        <taxon>Bacillales</taxon>
        <taxon>Paenibacillaceae</taxon>
        <taxon>Paenibacillus</taxon>
    </lineage>
</organism>
<dbReference type="InterPro" id="IPR036388">
    <property type="entry name" value="WH-like_DNA-bd_sf"/>
</dbReference>
<reference evidence="5 6" key="1">
    <citation type="submission" date="2020-04" db="EMBL/GenBank/DDBJ databases">
        <title>Novel Paenibacillus strain UniB2 isolated from commercial digestive syrup.</title>
        <authorList>
            <person name="Thorat V."/>
            <person name="Kirdat K."/>
            <person name="Tiwarekar B."/>
            <person name="Yadav A."/>
        </authorList>
    </citation>
    <scope>NUCLEOTIDE SEQUENCE [LARGE SCALE GENOMIC DNA]</scope>
    <source>
        <strain evidence="5 6">UniB2</strain>
    </source>
</reference>
<evidence type="ECO:0000313" key="6">
    <source>
        <dbReference type="Proteomes" id="UP000502136"/>
    </source>
</evidence>
<proteinExistence type="predicted"/>
<evidence type="ECO:0000256" key="1">
    <source>
        <dbReference type="PIRSR" id="PIRSR640198-1"/>
    </source>
</evidence>
<dbReference type="Gene3D" id="1.10.10.10">
    <property type="entry name" value="Winged helix-like DNA-binding domain superfamily/Winged helix DNA-binding domain"/>
    <property type="match status" value="1"/>
</dbReference>
<dbReference type="EMBL" id="CP051428">
    <property type="protein sequence ID" value="QJC50455.1"/>
    <property type="molecule type" value="Genomic_DNA"/>
</dbReference>
<dbReference type="Proteomes" id="UP000502136">
    <property type="component" value="Chromosome"/>
</dbReference>
<evidence type="ECO:0000256" key="2">
    <source>
        <dbReference type="PIRSR" id="PIRSR640198-2"/>
    </source>
</evidence>
<feature type="binding site" evidence="2">
    <location>
        <begin position="227"/>
        <end position="228"/>
    </location>
    <ligand>
        <name>ATP</name>
        <dbReference type="ChEBI" id="CHEBI:30616"/>
    </ligand>
</feature>
<feature type="binding site" evidence="2">
    <location>
        <begin position="189"/>
        <end position="196"/>
    </location>
    <ligand>
        <name>ATP</name>
        <dbReference type="ChEBI" id="CHEBI:30616"/>
    </ligand>
</feature>
<gene>
    <name evidence="5" type="ORF">HGI30_01850</name>
</gene>
<feature type="site" description="Important for autoinhibition of adenylyltransferase activity" evidence="3">
    <location>
        <position position="55"/>
    </location>
</feature>
<dbReference type="AlphaFoldDB" id="A0A6H2GST6"/>
<dbReference type="InterPro" id="IPR003812">
    <property type="entry name" value="Fido"/>
</dbReference>
<dbReference type="SUPFAM" id="SSF140931">
    <property type="entry name" value="Fic-like"/>
    <property type="match status" value="1"/>
</dbReference>
<dbReference type="PANTHER" id="PTHR13504:SF38">
    <property type="entry name" value="FIDO DOMAIN-CONTAINING PROTEIN"/>
    <property type="match status" value="1"/>
</dbReference>
<protein>
    <submittedName>
        <fullName evidence="5">Fic family protein</fullName>
    </submittedName>
</protein>
<dbReference type="KEGG" id="palr:HGI30_01850"/>
<dbReference type="InterPro" id="IPR036390">
    <property type="entry name" value="WH_DNA-bd_sf"/>
</dbReference>
<dbReference type="InterPro" id="IPR036597">
    <property type="entry name" value="Fido-like_dom_sf"/>
</dbReference>
<evidence type="ECO:0000259" key="4">
    <source>
        <dbReference type="PROSITE" id="PS51459"/>
    </source>
</evidence>
<keyword evidence="2" id="KW-0067">ATP-binding</keyword>
<dbReference type="RefSeq" id="WP_168906132.1">
    <property type="nucleotide sequence ID" value="NZ_CP051428.1"/>
</dbReference>
<accession>A0A6H2GST6</accession>
<dbReference type="InterPro" id="IPR040198">
    <property type="entry name" value="Fido_containing"/>
</dbReference>
<name>A0A6H2GST6_9BACL</name>
<dbReference type="GO" id="GO:0005524">
    <property type="term" value="F:ATP binding"/>
    <property type="evidence" value="ECO:0007669"/>
    <property type="project" value="UniProtKB-KW"/>
</dbReference>